<feature type="region of interest" description="Disordered" evidence="1">
    <location>
        <begin position="140"/>
        <end position="192"/>
    </location>
</feature>
<feature type="compositionally biased region" description="Polar residues" evidence="1">
    <location>
        <begin position="181"/>
        <end position="192"/>
    </location>
</feature>
<evidence type="ECO:0000256" key="1">
    <source>
        <dbReference type="SAM" id="MobiDB-lite"/>
    </source>
</evidence>
<feature type="compositionally biased region" description="Basic and acidic residues" evidence="1">
    <location>
        <begin position="205"/>
        <end position="219"/>
    </location>
</feature>
<organism evidence="2">
    <name type="scientific">Salix viminalis</name>
    <name type="common">Common osier</name>
    <name type="synonym">Basket willow</name>
    <dbReference type="NCBI Taxonomy" id="40686"/>
    <lineage>
        <taxon>Eukaryota</taxon>
        <taxon>Viridiplantae</taxon>
        <taxon>Streptophyta</taxon>
        <taxon>Embryophyta</taxon>
        <taxon>Tracheophyta</taxon>
        <taxon>Spermatophyta</taxon>
        <taxon>Magnoliopsida</taxon>
        <taxon>eudicotyledons</taxon>
        <taxon>Gunneridae</taxon>
        <taxon>Pentapetalae</taxon>
        <taxon>rosids</taxon>
        <taxon>fabids</taxon>
        <taxon>Malpighiales</taxon>
        <taxon>Salicaceae</taxon>
        <taxon>Saliceae</taxon>
        <taxon>Salix</taxon>
    </lineage>
</organism>
<dbReference type="EMBL" id="CAADRP010000557">
    <property type="protein sequence ID" value="VFU29957.1"/>
    <property type="molecule type" value="Genomic_DNA"/>
</dbReference>
<feature type="compositionally biased region" description="Polar residues" evidence="1">
    <location>
        <begin position="157"/>
        <end position="167"/>
    </location>
</feature>
<sequence>MRKEWSQTEGETNVRLLYITCDKHLLQLKACKDFYISLWIEQTEKEKHEFHLLSRHVPSMPFFTFTTQTPHLCQEKENRTSTSTPPKTSTQETRDRKRRQEFKKLPPPLDLVFFSSPFNFTYNKLVRSMASGWVKSLQSKSRASDDVLNPDSKHILPSSSCRKTSSKIIKDNQQKLKPEHVSTTPSLSRSTRNSDLVFPALAELPEGHPSRDYPSHELEQQTISGSDRDAFQSENGSRTVTRFEEYRENIKRVVEIILHTSWSNKSFPGRIEMLFKVKTGQER</sequence>
<feature type="compositionally biased region" description="Basic and acidic residues" evidence="1">
    <location>
        <begin position="168"/>
        <end position="180"/>
    </location>
</feature>
<feature type="region of interest" description="Disordered" evidence="1">
    <location>
        <begin position="74"/>
        <end position="101"/>
    </location>
</feature>
<gene>
    <name evidence="2" type="ORF">SVIM_LOCUS111628</name>
</gene>
<proteinExistence type="predicted"/>
<feature type="region of interest" description="Disordered" evidence="1">
    <location>
        <begin position="205"/>
        <end position="238"/>
    </location>
</feature>
<protein>
    <submittedName>
        <fullName evidence="2">Uncharacterized protein</fullName>
    </submittedName>
</protein>
<reference evidence="2" key="1">
    <citation type="submission" date="2019-03" db="EMBL/GenBank/DDBJ databases">
        <authorList>
            <person name="Mank J."/>
            <person name="Almeida P."/>
        </authorList>
    </citation>
    <scope>NUCLEOTIDE SEQUENCE</scope>
    <source>
        <strain evidence="2">78183</strain>
    </source>
</reference>
<evidence type="ECO:0000313" key="2">
    <source>
        <dbReference type="EMBL" id="VFU29957.1"/>
    </source>
</evidence>
<accession>A0A6N2KQM9</accession>
<name>A0A6N2KQM9_SALVM</name>
<dbReference type="AlphaFoldDB" id="A0A6N2KQM9"/>
<feature type="compositionally biased region" description="Low complexity" evidence="1">
    <location>
        <begin position="80"/>
        <end position="90"/>
    </location>
</feature>